<name>D9PXK6_METTM</name>
<dbReference type="KEGG" id="mmg:MTBMA_c13670"/>
<dbReference type="PATRIC" id="fig|79929.8.peg.1331"/>
<dbReference type="InterPro" id="IPR036265">
    <property type="entry name" value="HIT-like_sf"/>
</dbReference>
<organism evidence="1 2">
    <name type="scientific">Methanothermobacter marburgensis (strain ATCC BAA-927 / DSM 2133 / JCM 14651 / NBRC 100331 / OCM 82 / Marburg)</name>
    <name type="common">Methanobacterium thermoautotrophicum</name>
    <dbReference type="NCBI Taxonomy" id="79929"/>
    <lineage>
        <taxon>Archaea</taxon>
        <taxon>Methanobacteriati</taxon>
        <taxon>Methanobacteriota</taxon>
        <taxon>Methanomada group</taxon>
        <taxon>Methanobacteria</taxon>
        <taxon>Methanobacteriales</taxon>
        <taxon>Methanobacteriaceae</taxon>
        <taxon>Methanothermobacter</taxon>
    </lineage>
</organism>
<keyword evidence="2" id="KW-1185">Reference proteome</keyword>
<reference evidence="1 2" key="2">
    <citation type="journal article" date="2010" name="J. Bacteriol.">
        <title>Complete genome sequence of Methanothermobacter marburgensis, a methanoarchaeon model organism.</title>
        <authorList>
            <person name="Liesegang H."/>
            <person name="Kaster A.K."/>
            <person name="Wiezer A."/>
            <person name="Goenrich M."/>
            <person name="Wollherr A."/>
            <person name="Seedorf H."/>
            <person name="Gottschalk G."/>
            <person name="Thauer R.K."/>
        </authorList>
    </citation>
    <scope>NUCLEOTIDE SEQUENCE [LARGE SCALE GENOMIC DNA]</scope>
    <source>
        <strain evidence="2">ATCC BAA-927 / DSM 2133 / JCM 14651 / NBRC 100331 / OCM 82 / Marburg</strain>
    </source>
</reference>
<accession>D9PXK6</accession>
<dbReference type="STRING" id="79929.MTBMA_c13670"/>
<dbReference type="SUPFAM" id="SSF54197">
    <property type="entry name" value="HIT-like"/>
    <property type="match status" value="1"/>
</dbReference>
<proteinExistence type="predicted"/>
<evidence type="ECO:0000313" key="1">
    <source>
        <dbReference type="EMBL" id="ADL58954.1"/>
    </source>
</evidence>
<evidence type="ECO:0000313" key="2">
    <source>
        <dbReference type="Proteomes" id="UP000000345"/>
    </source>
</evidence>
<dbReference type="HOGENOM" id="CLU_137753_1_0_2"/>
<dbReference type="AlphaFoldDB" id="D9PXK6"/>
<sequence>MQVCEYCGVDGYYGREIAGTDKWIVYLAPSQRYLATCVVALRRKCRNLSEVTNDEWLDFAVVVRVLESAVGDLFGPDLFNWSCFKNSAFRSENPDPEVHWHFIPRYSRPVKFGGEVFRDPDFGHIPLPIESRAPDGVMDELELVMKRAVMERLGDVLGKD</sequence>
<dbReference type="PaxDb" id="79929-MTBMA_c13670"/>
<dbReference type="OrthoDB" id="26806at2157"/>
<dbReference type="GeneID" id="9705076"/>
<dbReference type="Proteomes" id="UP000000345">
    <property type="component" value="Chromosome"/>
</dbReference>
<dbReference type="GeneID" id="41327503"/>
<evidence type="ECO:0008006" key="3">
    <source>
        <dbReference type="Google" id="ProtNLM"/>
    </source>
</evidence>
<gene>
    <name evidence="1" type="ordered locus">MTBMA_c13670</name>
</gene>
<dbReference type="EMBL" id="CP001710">
    <property type="protein sequence ID" value="ADL58954.1"/>
    <property type="molecule type" value="Genomic_DNA"/>
</dbReference>
<dbReference type="RefSeq" id="WP_013296166.1">
    <property type="nucleotide sequence ID" value="NC_014408.1"/>
</dbReference>
<reference key="1">
    <citation type="submission" date="2009-08" db="EMBL/GenBank/DDBJ databases">
        <title>The genome sequence of Methanothermobacter marburgensis.</title>
        <authorList>
            <person name="Kaster A."/>
            <person name="Seedorf H."/>
            <person name="Goenrich M."/>
            <person name="Wiezer A."/>
            <person name="Liesegang H."/>
            <person name="Thauer R."/>
            <person name="Gottschalk G."/>
        </authorList>
    </citation>
    <scope>NUCLEOTIDE SEQUENCE</scope>
    <source>
        <strain>Marburg</strain>
    </source>
</reference>
<protein>
    <recommendedName>
        <fullName evidence="3">HIT domain-containing protein</fullName>
    </recommendedName>
</protein>
<dbReference type="Gene3D" id="3.30.428.10">
    <property type="entry name" value="HIT-like"/>
    <property type="match status" value="1"/>
</dbReference>